<gene>
    <name evidence="1" type="ORF">J2S00_002853</name>
</gene>
<reference evidence="1 2" key="1">
    <citation type="submission" date="2023-07" db="EMBL/GenBank/DDBJ databases">
        <title>Genomic Encyclopedia of Type Strains, Phase IV (KMG-IV): sequencing the most valuable type-strain genomes for metagenomic binning, comparative biology and taxonomic classification.</title>
        <authorList>
            <person name="Goeker M."/>
        </authorList>
    </citation>
    <scope>NUCLEOTIDE SEQUENCE [LARGE SCALE GENOMIC DNA]</scope>
    <source>
        <strain evidence="1 2">DSM 17740</strain>
    </source>
</reference>
<evidence type="ECO:0000313" key="1">
    <source>
        <dbReference type="EMBL" id="MDQ0340058.1"/>
    </source>
</evidence>
<keyword evidence="2" id="KW-1185">Reference proteome</keyword>
<proteinExistence type="predicted"/>
<comment type="caution">
    <text evidence="1">The sequence shown here is derived from an EMBL/GenBank/DDBJ whole genome shotgun (WGS) entry which is preliminary data.</text>
</comment>
<accession>A0ABU0CUG2</accession>
<evidence type="ECO:0008006" key="3">
    <source>
        <dbReference type="Google" id="ProtNLM"/>
    </source>
</evidence>
<organism evidence="1 2">
    <name type="scientific">Caldalkalibacillus uzonensis</name>
    <dbReference type="NCBI Taxonomy" id="353224"/>
    <lineage>
        <taxon>Bacteria</taxon>
        <taxon>Bacillati</taxon>
        <taxon>Bacillota</taxon>
        <taxon>Bacilli</taxon>
        <taxon>Bacillales</taxon>
        <taxon>Bacillaceae</taxon>
        <taxon>Caldalkalibacillus</taxon>
    </lineage>
</organism>
<name>A0ABU0CUG2_9BACI</name>
<dbReference type="EMBL" id="JAUSUQ010000011">
    <property type="protein sequence ID" value="MDQ0340058.1"/>
    <property type="molecule type" value="Genomic_DNA"/>
</dbReference>
<protein>
    <recommendedName>
        <fullName evidence="3">TRAM domain-containing protein</fullName>
    </recommendedName>
</protein>
<evidence type="ECO:0000313" key="2">
    <source>
        <dbReference type="Proteomes" id="UP001232445"/>
    </source>
</evidence>
<sequence length="50" mass="5722">MKVKRGQEVTMTIKRLGIDGEGIGYYIVHFYCRIHRAICNVTASSKFWGS</sequence>
<dbReference type="Proteomes" id="UP001232445">
    <property type="component" value="Unassembled WGS sequence"/>
</dbReference>